<feature type="binding site" evidence="2">
    <location>
        <position position="183"/>
    </location>
    <ligand>
        <name>biotin</name>
        <dbReference type="ChEBI" id="CHEBI:57586"/>
    </ligand>
</feature>
<dbReference type="PROSITE" id="PS51733">
    <property type="entry name" value="BPL_LPL_CATALYTIC"/>
    <property type="match status" value="1"/>
</dbReference>
<proteinExistence type="inferred from homology"/>
<keyword evidence="2" id="KW-0804">Transcription</keyword>
<accession>A0A937FGZ1</accession>
<dbReference type="NCBIfam" id="TIGR00121">
    <property type="entry name" value="birA_ligase"/>
    <property type="match status" value="1"/>
</dbReference>
<dbReference type="SUPFAM" id="SSF46785">
    <property type="entry name" value="Winged helix' DNA-binding domain"/>
    <property type="match status" value="1"/>
</dbReference>
<dbReference type="InterPro" id="IPR030855">
    <property type="entry name" value="Bifunct_BirA"/>
</dbReference>
<dbReference type="GO" id="GO:0005737">
    <property type="term" value="C:cytoplasm"/>
    <property type="evidence" value="ECO:0007669"/>
    <property type="project" value="TreeGrafter"/>
</dbReference>
<dbReference type="PANTHER" id="PTHR12835:SF5">
    <property type="entry name" value="BIOTIN--PROTEIN LIGASE"/>
    <property type="match status" value="1"/>
</dbReference>
<dbReference type="AlphaFoldDB" id="A0A937FGZ1"/>
<dbReference type="RefSeq" id="WP_202767464.1">
    <property type="nucleotide sequence ID" value="NZ_JAESWA010000022.1"/>
</dbReference>
<dbReference type="PROSITE" id="PS51077">
    <property type="entry name" value="HTH_ICLR"/>
    <property type="match status" value="1"/>
</dbReference>
<dbReference type="GO" id="GO:0005524">
    <property type="term" value="F:ATP binding"/>
    <property type="evidence" value="ECO:0007669"/>
    <property type="project" value="UniProtKB-UniRule"/>
</dbReference>
<dbReference type="HAMAP" id="MF_00978">
    <property type="entry name" value="Bifunct_BirA"/>
    <property type="match status" value="1"/>
</dbReference>
<dbReference type="CDD" id="cd16442">
    <property type="entry name" value="BPL"/>
    <property type="match status" value="1"/>
</dbReference>
<comment type="function">
    <text evidence="2">Acts both as a biotin--[acetyl-CoA-carboxylase] ligase and a repressor.</text>
</comment>
<dbReference type="Gene3D" id="2.30.30.100">
    <property type="match status" value="1"/>
</dbReference>
<keyword evidence="2" id="KW-0678">Repressor</keyword>
<dbReference type="GO" id="GO:0006355">
    <property type="term" value="P:regulation of DNA-templated transcription"/>
    <property type="evidence" value="ECO:0007669"/>
    <property type="project" value="UniProtKB-UniRule"/>
</dbReference>
<dbReference type="GO" id="GO:0009249">
    <property type="term" value="P:protein lipoylation"/>
    <property type="evidence" value="ECO:0007669"/>
    <property type="project" value="UniProtKB-ARBA"/>
</dbReference>
<comment type="similarity">
    <text evidence="2">Belongs to the biotin--protein ligase family.</text>
</comment>
<keyword evidence="2" id="KW-0238">DNA-binding</keyword>
<dbReference type="InterPro" id="IPR036388">
    <property type="entry name" value="WH-like_DNA-bd_sf"/>
</dbReference>
<reference evidence="5" key="1">
    <citation type="submission" date="2021-01" db="EMBL/GenBank/DDBJ databases">
        <title>Genome public.</title>
        <authorList>
            <person name="Liu C."/>
            <person name="Sun Q."/>
        </authorList>
    </citation>
    <scope>NUCLEOTIDE SEQUENCE</scope>
    <source>
        <strain evidence="5">YIM B02565</strain>
    </source>
</reference>
<dbReference type="Proteomes" id="UP000623681">
    <property type="component" value="Unassembled WGS sequence"/>
</dbReference>
<dbReference type="Gene3D" id="3.30.930.10">
    <property type="entry name" value="Bira Bifunctional Protein, Domain 2"/>
    <property type="match status" value="1"/>
</dbReference>
<dbReference type="InterPro" id="IPR005471">
    <property type="entry name" value="Tscrpt_reg_IclR_N"/>
</dbReference>
<comment type="catalytic activity">
    <reaction evidence="2">
        <text>biotin + L-lysyl-[protein] + ATP = N(6)-biotinyl-L-lysyl-[protein] + AMP + diphosphate + H(+)</text>
        <dbReference type="Rhea" id="RHEA:11756"/>
        <dbReference type="Rhea" id="RHEA-COMP:9752"/>
        <dbReference type="Rhea" id="RHEA-COMP:10505"/>
        <dbReference type="ChEBI" id="CHEBI:15378"/>
        <dbReference type="ChEBI" id="CHEBI:29969"/>
        <dbReference type="ChEBI" id="CHEBI:30616"/>
        <dbReference type="ChEBI" id="CHEBI:33019"/>
        <dbReference type="ChEBI" id="CHEBI:57586"/>
        <dbReference type="ChEBI" id="CHEBI:83144"/>
        <dbReference type="ChEBI" id="CHEBI:456215"/>
        <dbReference type="EC" id="6.3.4.15"/>
    </reaction>
</comment>
<evidence type="ECO:0000313" key="6">
    <source>
        <dbReference type="Proteomes" id="UP000623681"/>
    </source>
</evidence>
<feature type="domain" description="HTH iclR-type" evidence="3">
    <location>
        <begin position="1"/>
        <end position="59"/>
    </location>
</feature>
<dbReference type="GO" id="GO:0003677">
    <property type="term" value="F:DNA binding"/>
    <property type="evidence" value="ECO:0007669"/>
    <property type="project" value="UniProtKB-UniRule"/>
</dbReference>
<evidence type="ECO:0000256" key="1">
    <source>
        <dbReference type="ARBA" id="ARBA00022598"/>
    </source>
</evidence>
<keyword evidence="2" id="KW-0092">Biotin</keyword>
<feature type="domain" description="BPL/LPL catalytic" evidence="4">
    <location>
        <begin position="65"/>
        <end position="263"/>
    </location>
</feature>
<dbReference type="InterPro" id="IPR004143">
    <property type="entry name" value="BPL_LPL_catalytic"/>
</dbReference>
<dbReference type="EC" id="6.3.4.15" evidence="2"/>
<feature type="DNA-binding region" description="H-T-H motif" evidence="2">
    <location>
        <begin position="19"/>
        <end position="38"/>
    </location>
</feature>
<dbReference type="InterPro" id="IPR045864">
    <property type="entry name" value="aa-tRNA-synth_II/BPL/LPL"/>
</dbReference>
<keyword evidence="2" id="KW-0067">ATP-binding</keyword>
<dbReference type="SUPFAM" id="SSF50037">
    <property type="entry name" value="C-terminal domain of transcriptional repressors"/>
    <property type="match status" value="1"/>
</dbReference>
<evidence type="ECO:0000313" key="5">
    <source>
        <dbReference type="EMBL" id="MBL4932087.1"/>
    </source>
</evidence>
<dbReference type="GO" id="GO:0004077">
    <property type="term" value="F:biotin--[biotin carboxyl-carrier protein] ligase activity"/>
    <property type="evidence" value="ECO:0007669"/>
    <property type="project" value="UniProtKB-UniRule"/>
</dbReference>
<evidence type="ECO:0000259" key="3">
    <source>
        <dbReference type="PROSITE" id="PS51077"/>
    </source>
</evidence>
<sequence>MKLLILDILQSNKYNYVSGEDISKTLGVTRAAIWKYIKSLQEEGYVIESSPRKGYKLTFAPSKLSIDKLTSNLSENTLVKKILYFDTIESTNDYCKKNSENIQNGTIVLTDHQLKGRGRFDRNWFSPKGKGIYCSIYLKPELSPYEISKITSITCAAIIEVLHSYNIDAKVKWPNDIYINNKKIGGILTEMKGDMDRINYLIIGFGLNVNQESFEFPEEISSIATSLKTVYNKDFNRELLLTDILNKLENFYNNFSENFNFEYPLRVLRNNSYVINKSVTLIKGKELIQGKVINLGENGELIIERNGKTESVFSGEISLKINS</sequence>
<evidence type="ECO:0000259" key="4">
    <source>
        <dbReference type="PROSITE" id="PS51733"/>
    </source>
</evidence>
<dbReference type="Gene3D" id="1.10.10.10">
    <property type="entry name" value="Winged helix-like DNA-binding domain superfamily/Winged helix DNA-binding domain"/>
    <property type="match status" value="1"/>
</dbReference>
<name>A0A937FGZ1_9CLOT</name>
<dbReference type="PANTHER" id="PTHR12835">
    <property type="entry name" value="BIOTIN PROTEIN LIGASE"/>
    <property type="match status" value="1"/>
</dbReference>
<dbReference type="InterPro" id="IPR036390">
    <property type="entry name" value="WH_DNA-bd_sf"/>
</dbReference>
<dbReference type="InterPro" id="IPR013196">
    <property type="entry name" value="HTH_11"/>
</dbReference>
<keyword evidence="2" id="KW-0805">Transcription regulation</keyword>
<gene>
    <name evidence="2" type="primary">birA</name>
    <name evidence="5" type="ORF">JK634_09750</name>
</gene>
<feature type="binding site" evidence="2">
    <location>
        <begin position="90"/>
        <end position="92"/>
    </location>
    <ligand>
        <name>biotin</name>
        <dbReference type="ChEBI" id="CHEBI:57586"/>
    </ligand>
</feature>
<dbReference type="GO" id="GO:0016740">
    <property type="term" value="F:transferase activity"/>
    <property type="evidence" value="ECO:0007669"/>
    <property type="project" value="UniProtKB-ARBA"/>
</dbReference>
<keyword evidence="1 2" id="KW-0436">Ligase</keyword>
<feature type="binding site" evidence="2">
    <location>
        <begin position="117"/>
        <end position="119"/>
    </location>
    <ligand>
        <name>biotin</name>
        <dbReference type="ChEBI" id="CHEBI:57586"/>
    </ligand>
</feature>
<dbReference type="InterPro" id="IPR008988">
    <property type="entry name" value="Transcriptional_repressor_C"/>
</dbReference>
<dbReference type="InterPro" id="IPR004408">
    <property type="entry name" value="Biotin_CoA_COase_ligase"/>
</dbReference>
<dbReference type="SUPFAM" id="SSF55681">
    <property type="entry name" value="Class II aaRS and biotin synthetases"/>
    <property type="match status" value="1"/>
</dbReference>
<dbReference type="Pfam" id="PF08279">
    <property type="entry name" value="HTH_11"/>
    <property type="match status" value="1"/>
</dbReference>
<protein>
    <recommendedName>
        <fullName evidence="2">Bifunctional ligase/repressor BirA</fullName>
    </recommendedName>
    <alternativeName>
        <fullName evidence="2">Biotin--[acetyl-CoA-carboxylase] ligase</fullName>
        <ecNumber evidence="2">6.3.4.15</ecNumber>
    </alternativeName>
    <alternativeName>
        <fullName evidence="2">Biotin--protein ligase</fullName>
    </alternativeName>
    <alternativeName>
        <fullName evidence="2">Biotin-[acetyl-CoA carboxylase] synthetase</fullName>
    </alternativeName>
</protein>
<feature type="binding site" evidence="2">
    <location>
        <position position="113"/>
    </location>
    <ligand>
        <name>biotin</name>
        <dbReference type="ChEBI" id="CHEBI:57586"/>
    </ligand>
</feature>
<dbReference type="Pfam" id="PF03099">
    <property type="entry name" value="BPL_LplA_LipB"/>
    <property type="match status" value="1"/>
</dbReference>
<evidence type="ECO:0000256" key="2">
    <source>
        <dbReference type="HAMAP-Rule" id="MF_00978"/>
    </source>
</evidence>
<keyword evidence="2" id="KW-0547">Nucleotide-binding</keyword>
<comment type="caution">
    <text evidence="5">The sequence shown here is derived from an EMBL/GenBank/DDBJ whole genome shotgun (WGS) entry which is preliminary data.</text>
</comment>
<organism evidence="5 6">
    <name type="scientific">Clostridium paridis</name>
    <dbReference type="NCBI Taxonomy" id="2803863"/>
    <lineage>
        <taxon>Bacteria</taxon>
        <taxon>Bacillati</taxon>
        <taxon>Bacillota</taxon>
        <taxon>Clostridia</taxon>
        <taxon>Eubacteriales</taxon>
        <taxon>Clostridiaceae</taxon>
        <taxon>Clostridium</taxon>
    </lineage>
</organism>
<dbReference type="EMBL" id="JAESWA010000022">
    <property type="protein sequence ID" value="MBL4932087.1"/>
    <property type="molecule type" value="Genomic_DNA"/>
</dbReference>
<keyword evidence="6" id="KW-1185">Reference proteome</keyword>